<protein>
    <recommendedName>
        <fullName evidence="1">Methyltransferase type 11 domain-containing protein</fullName>
    </recommendedName>
</protein>
<keyword evidence="3" id="KW-1185">Reference proteome</keyword>
<reference evidence="2" key="1">
    <citation type="submission" date="2017-08" db="EMBL/GenBank/DDBJ databases">
        <authorList>
            <person name="Cuomo C."/>
            <person name="Billmyre B."/>
            <person name="Heitman J."/>
        </authorList>
    </citation>
    <scope>NUCLEOTIDE SEQUENCE</scope>
    <source>
        <strain evidence="2">CBS 12478</strain>
    </source>
</reference>
<dbReference type="GeneID" id="43592031"/>
<dbReference type="Gene3D" id="3.40.50.150">
    <property type="entry name" value="Vaccinia Virus protein VP39"/>
    <property type="match status" value="1"/>
</dbReference>
<dbReference type="KEGG" id="ksn:43592031"/>
<name>A0AAJ8LLZ8_9TREE</name>
<dbReference type="RefSeq" id="XP_031857868.2">
    <property type="nucleotide sequence ID" value="XM_032007859.2"/>
</dbReference>
<accession>A0AAJ8LLZ8</accession>
<dbReference type="AlphaFoldDB" id="A0AAJ8LLZ8"/>
<dbReference type="PANTHER" id="PTHR42912:SF93">
    <property type="entry name" value="N6-ADENOSINE-METHYLTRANSFERASE TMT1A"/>
    <property type="match status" value="1"/>
</dbReference>
<reference evidence="2" key="2">
    <citation type="submission" date="2024-01" db="EMBL/GenBank/DDBJ databases">
        <title>Comparative genomics of Cryptococcus and Kwoniella reveals pathogenesis evolution and contrasting modes of karyotype evolution via chromosome fusion or intercentromeric recombination.</title>
        <authorList>
            <person name="Coelho M.A."/>
            <person name="David-Palma M."/>
            <person name="Shea T."/>
            <person name="Bowers K."/>
            <person name="McGinley-Smith S."/>
            <person name="Mohammad A.W."/>
            <person name="Gnirke A."/>
            <person name="Yurkov A.M."/>
            <person name="Nowrousian M."/>
            <person name="Sun S."/>
            <person name="Cuomo C.A."/>
            <person name="Heitman J."/>
        </authorList>
    </citation>
    <scope>NUCLEOTIDE SEQUENCE</scope>
    <source>
        <strain evidence="2">CBS 12478</strain>
    </source>
</reference>
<dbReference type="CDD" id="cd02440">
    <property type="entry name" value="AdoMet_MTases"/>
    <property type="match status" value="1"/>
</dbReference>
<dbReference type="EMBL" id="CP144061">
    <property type="protein sequence ID" value="WWD21808.1"/>
    <property type="molecule type" value="Genomic_DNA"/>
</dbReference>
<dbReference type="PANTHER" id="PTHR42912">
    <property type="entry name" value="METHYLTRANSFERASE"/>
    <property type="match status" value="1"/>
</dbReference>
<evidence type="ECO:0000313" key="3">
    <source>
        <dbReference type="Proteomes" id="UP000322225"/>
    </source>
</evidence>
<sequence length="313" mass="34763">MLCTILRSNSIEVKHLTSSAYILHSCKSRPKSEMSTNTYTQGQSDSTVSAYKRRTAEVEAAFLLPHVRKTDNILDVGCGPGTITTGLAKYATEGSVIGIDLSREVIDSARRLAAVSDVPREGVGSVDFRVGNVLETLDHPDNFFDIVFASQVFYHLPLPDVPLQALSEIRRVLKPGGILATRDGMTQHFYPRRLDLDRLWVNHAERATLKGVPDMEPTAPSMPRLLRKAGFDVDGGKVRVQVGSSVTATAEGRRFLARRCTSQLQEGDAFRQSWIDVGISEEDINRTLAAVREWKQTEDAWHVVVQCEILAWK</sequence>
<dbReference type="GO" id="GO:0008757">
    <property type="term" value="F:S-adenosylmethionine-dependent methyltransferase activity"/>
    <property type="evidence" value="ECO:0007669"/>
    <property type="project" value="InterPro"/>
</dbReference>
<dbReference type="Pfam" id="PF08241">
    <property type="entry name" value="Methyltransf_11"/>
    <property type="match status" value="1"/>
</dbReference>
<gene>
    <name evidence="2" type="ORF">CI109_106296</name>
</gene>
<dbReference type="InterPro" id="IPR050508">
    <property type="entry name" value="Methyltransf_Superfamily"/>
</dbReference>
<organism evidence="2 3">
    <name type="scientific">Kwoniella shandongensis</name>
    <dbReference type="NCBI Taxonomy" id="1734106"/>
    <lineage>
        <taxon>Eukaryota</taxon>
        <taxon>Fungi</taxon>
        <taxon>Dikarya</taxon>
        <taxon>Basidiomycota</taxon>
        <taxon>Agaricomycotina</taxon>
        <taxon>Tremellomycetes</taxon>
        <taxon>Tremellales</taxon>
        <taxon>Cryptococcaceae</taxon>
        <taxon>Kwoniella</taxon>
    </lineage>
</organism>
<dbReference type="InterPro" id="IPR029063">
    <property type="entry name" value="SAM-dependent_MTases_sf"/>
</dbReference>
<feature type="domain" description="Methyltransferase type 11" evidence="1">
    <location>
        <begin position="74"/>
        <end position="180"/>
    </location>
</feature>
<dbReference type="Proteomes" id="UP000322225">
    <property type="component" value="Chromosome 11"/>
</dbReference>
<dbReference type="SUPFAM" id="SSF53335">
    <property type="entry name" value="S-adenosyl-L-methionine-dependent methyltransferases"/>
    <property type="match status" value="1"/>
</dbReference>
<proteinExistence type="predicted"/>
<evidence type="ECO:0000313" key="2">
    <source>
        <dbReference type="EMBL" id="WWD21808.1"/>
    </source>
</evidence>
<dbReference type="InterPro" id="IPR013216">
    <property type="entry name" value="Methyltransf_11"/>
</dbReference>
<evidence type="ECO:0000259" key="1">
    <source>
        <dbReference type="Pfam" id="PF08241"/>
    </source>
</evidence>